<evidence type="ECO:0000256" key="1">
    <source>
        <dbReference type="ARBA" id="ARBA00023125"/>
    </source>
</evidence>
<evidence type="ECO:0000313" key="3">
    <source>
        <dbReference type="EMBL" id="MFB9784020.1"/>
    </source>
</evidence>
<name>A0ABV5XNF7_9NOCA</name>
<gene>
    <name evidence="3" type="ORF">ACFFQ6_30405</name>
</gene>
<dbReference type="SUPFAM" id="SSF51182">
    <property type="entry name" value="RmlC-like cupins"/>
    <property type="match status" value="1"/>
</dbReference>
<dbReference type="InterPro" id="IPR011051">
    <property type="entry name" value="RmlC_Cupin_sf"/>
</dbReference>
<evidence type="ECO:0000259" key="2">
    <source>
        <dbReference type="Pfam" id="PF02311"/>
    </source>
</evidence>
<dbReference type="Proteomes" id="UP001589587">
    <property type="component" value="Unassembled WGS sequence"/>
</dbReference>
<evidence type="ECO:0000313" key="4">
    <source>
        <dbReference type="Proteomes" id="UP001589587"/>
    </source>
</evidence>
<proteinExistence type="predicted"/>
<reference evidence="3 4" key="1">
    <citation type="submission" date="2024-09" db="EMBL/GenBank/DDBJ databases">
        <authorList>
            <person name="Sun Q."/>
            <person name="Mori K."/>
        </authorList>
    </citation>
    <scope>NUCLEOTIDE SEQUENCE [LARGE SCALE GENOMIC DNA]</scope>
    <source>
        <strain evidence="3 4">JCM 11411</strain>
    </source>
</reference>
<sequence>MRFVTLPQGSLDADEYGSRNITMMQLARSVGGGEFRSHFAWCRPNSLLGKHSANLWQLYVVVDGSGWVAEGDGRRVSMATGEAVVWSPGEIHESGSDDGMLVVIVQSGTPFIGLFSESERD</sequence>
<organism evidence="3 4">
    <name type="scientific">Rhodococcus baikonurensis</name>
    <dbReference type="NCBI Taxonomy" id="172041"/>
    <lineage>
        <taxon>Bacteria</taxon>
        <taxon>Bacillati</taxon>
        <taxon>Actinomycetota</taxon>
        <taxon>Actinomycetes</taxon>
        <taxon>Mycobacteriales</taxon>
        <taxon>Nocardiaceae</taxon>
        <taxon>Rhodococcus</taxon>
        <taxon>Rhodococcus erythropolis group</taxon>
    </lineage>
</organism>
<dbReference type="InterPro" id="IPR014710">
    <property type="entry name" value="RmlC-like_jellyroll"/>
</dbReference>
<accession>A0ABV5XNF7</accession>
<comment type="caution">
    <text evidence="3">The sequence shown here is derived from an EMBL/GenBank/DDBJ whole genome shotgun (WGS) entry which is preliminary data.</text>
</comment>
<dbReference type="RefSeq" id="WP_378376506.1">
    <property type="nucleotide sequence ID" value="NZ_JBHMAS010000081.1"/>
</dbReference>
<dbReference type="InterPro" id="IPR003313">
    <property type="entry name" value="AraC-bd"/>
</dbReference>
<keyword evidence="4" id="KW-1185">Reference proteome</keyword>
<keyword evidence="1" id="KW-0238">DNA-binding</keyword>
<feature type="domain" description="AraC-type arabinose-binding/dimerisation" evidence="2">
    <location>
        <begin position="39"/>
        <end position="99"/>
    </location>
</feature>
<dbReference type="Pfam" id="PF02311">
    <property type="entry name" value="AraC_binding"/>
    <property type="match status" value="1"/>
</dbReference>
<protein>
    <submittedName>
        <fullName evidence="3">AraC family ligand binding domain-containing protein</fullName>
    </submittedName>
</protein>
<dbReference type="EMBL" id="JBHMAS010000081">
    <property type="protein sequence ID" value="MFB9784020.1"/>
    <property type="molecule type" value="Genomic_DNA"/>
</dbReference>
<dbReference type="Gene3D" id="2.60.120.10">
    <property type="entry name" value="Jelly Rolls"/>
    <property type="match status" value="1"/>
</dbReference>